<dbReference type="Proteomes" id="UP000297253">
    <property type="component" value="Unassembled WGS sequence"/>
</dbReference>
<dbReference type="EMBL" id="SPPD01000006">
    <property type="protein sequence ID" value="TFU97916.1"/>
    <property type="molecule type" value="Genomic_DNA"/>
</dbReference>
<evidence type="ECO:0000313" key="1">
    <source>
        <dbReference type="EMBL" id="TFU97916.1"/>
    </source>
</evidence>
<organism evidence="1 2">
    <name type="scientific">Streptococcus cuniculi</name>
    <dbReference type="NCBI Taxonomy" id="1432788"/>
    <lineage>
        <taxon>Bacteria</taxon>
        <taxon>Bacillati</taxon>
        <taxon>Bacillota</taxon>
        <taxon>Bacilli</taxon>
        <taxon>Lactobacillales</taxon>
        <taxon>Streptococcaceae</taxon>
        <taxon>Streptococcus</taxon>
    </lineage>
</organism>
<accession>A0A4Y9JCX6</accession>
<gene>
    <name evidence="1" type="ORF">E4T82_05475</name>
</gene>
<comment type="caution">
    <text evidence="1">The sequence shown here is derived from an EMBL/GenBank/DDBJ whole genome shotgun (WGS) entry which is preliminary data.</text>
</comment>
<evidence type="ECO:0000313" key="2">
    <source>
        <dbReference type="Proteomes" id="UP000297253"/>
    </source>
</evidence>
<dbReference type="AlphaFoldDB" id="A0A4Y9JCX6"/>
<name>A0A4Y9JCX6_9STRE</name>
<dbReference type="OrthoDB" id="2224707at2"/>
<protein>
    <submittedName>
        <fullName evidence="1">Uncharacterized protein</fullName>
    </submittedName>
</protein>
<reference evidence="1 2" key="1">
    <citation type="submission" date="2019-03" db="EMBL/GenBank/DDBJ databases">
        <title>Diversity of the mouse oral microbiome.</title>
        <authorList>
            <person name="Joseph S."/>
            <person name="Aduse-Opoku J."/>
            <person name="Curtis M."/>
            <person name="Wade W."/>
            <person name="Hashim A."/>
        </authorList>
    </citation>
    <scope>NUCLEOTIDE SEQUENCE [LARGE SCALE GENOMIC DNA]</scope>
    <source>
        <strain evidence="1 2">WM131</strain>
    </source>
</reference>
<proteinExistence type="predicted"/>
<dbReference type="RefSeq" id="WP_135181863.1">
    <property type="nucleotide sequence ID" value="NZ_JADGKZ010000006.1"/>
</dbReference>
<sequence length="75" mass="8490">MKNKVISTFPLKTVGLLSVTVENPDFSHSKPNGMITIGDKNYIFHNIVMGRGIQELDTFTVEYTEDNLLDKQVVF</sequence>